<dbReference type="SUPFAM" id="SSF55781">
    <property type="entry name" value="GAF domain-like"/>
    <property type="match status" value="1"/>
</dbReference>
<dbReference type="AlphaFoldDB" id="A0AAU8JEB2"/>
<sequence length="134" mass="15320">MAKLTSTDTYLQKTQGGLFVQGQAFRTCNNIYQAGFTTCYLQVIESMQAKAYVIVGIYQGTKIWGLLAAYQNSGCREWQEEEVEVLSQIASQLGVALQQTDYEIKCRIKRHNWQRRLKGCDRLPPPLTKFANLF</sequence>
<dbReference type="EMBL" id="CP159837">
    <property type="protein sequence ID" value="XCM37152.1"/>
    <property type="molecule type" value="Genomic_DNA"/>
</dbReference>
<dbReference type="RefSeq" id="WP_354635406.1">
    <property type="nucleotide sequence ID" value="NZ_CP159837.1"/>
</dbReference>
<feature type="domain" description="Phytochrome chromophore attachment site" evidence="1">
    <location>
        <begin position="34"/>
        <end position="92"/>
    </location>
</feature>
<gene>
    <name evidence="2" type="ORF">ABWT76_005967</name>
</gene>
<dbReference type="InterPro" id="IPR029016">
    <property type="entry name" value="GAF-like_dom_sf"/>
</dbReference>
<dbReference type="Pfam" id="PF01590">
    <property type="entry name" value="GAF"/>
    <property type="match status" value="1"/>
</dbReference>
<name>A0AAU8JEB2_9CYAN</name>
<evidence type="ECO:0000313" key="2">
    <source>
        <dbReference type="EMBL" id="XCM37152.1"/>
    </source>
</evidence>
<dbReference type="InterPro" id="IPR003018">
    <property type="entry name" value="GAF"/>
</dbReference>
<evidence type="ECO:0000259" key="1">
    <source>
        <dbReference type="PROSITE" id="PS50046"/>
    </source>
</evidence>
<organism evidence="2">
    <name type="scientific">Planktothricoides raciborskii GIHE-MW2</name>
    <dbReference type="NCBI Taxonomy" id="2792601"/>
    <lineage>
        <taxon>Bacteria</taxon>
        <taxon>Bacillati</taxon>
        <taxon>Cyanobacteriota</taxon>
        <taxon>Cyanophyceae</taxon>
        <taxon>Oscillatoriophycideae</taxon>
        <taxon>Oscillatoriales</taxon>
        <taxon>Oscillatoriaceae</taxon>
        <taxon>Planktothricoides</taxon>
    </lineage>
</organism>
<accession>A0AAU8JEB2</accession>
<dbReference type="PROSITE" id="PS50046">
    <property type="entry name" value="PHYTOCHROME_2"/>
    <property type="match status" value="1"/>
</dbReference>
<dbReference type="InterPro" id="IPR016132">
    <property type="entry name" value="Phyto_chromo_attachment"/>
</dbReference>
<dbReference type="Gene3D" id="3.30.450.40">
    <property type="match status" value="1"/>
</dbReference>
<protein>
    <submittedName>
        <fullName evidence="2">GAF domain-containing protein</fullName>
    </submittedName>
</protein>
<reference evidence="2" key="1">
    <citation type="submission" date="2024-07" db="EMBL/GenBank/DDBJ databases">
        <authorList>
            <person name="Kim Y.J."/>
            <person name="Jeong J.Y."/>
        </authorList>
    </citation>
    <scope>NUCLEOTIDE SEQUENCE</scope>
    <source>
        <strain evidence="2">GIHE-MW2</strain>
    </source>
</reference>
<proteinExistence type="predicted"/>